<dbReference type="PRINTS" id="PR00038">
    <property type="entry name" value="HTHLUXR"/>
</dbReference>
<dbReference type="EMBL" id="VCQU01000011">
    <property type="protein sequence ID" value="NMN98573.1"/>
    <property type="molecule type" value="Genomic_DNA"/>
</dbReference>
<accession>A0A848KHR6</accession>
<feature type="domain" description="HTH luxR-type" evidence="3">
    <location>
        <begin position="691"/>
        <end position="755"/>
    </location>
</feature>
<dbReference type="PROSITE" id="PS50043">
    <property type="entry name" value="HTH_LUXR_2"/>
    <property type="match status" value="1"/>
</dbReference>
<dbReference type="PANTHER" id="PTHR16305">
    <property type="entry name" value="TESTICULAR SOLUBLE ADENYLYL CYCLASE"/>
    <property type="match status" value="1"/>
</dbReference>
<dbReference type="GO" id="GO:0004016">
    <property type="term" value="F:adenylate cyclase activity"/>
    <property type="evidence" value="ECO:0007669"/>
    <property type="project" value="TreeGrafter"/>
</dbReference>
<reference evidence="4 5" key="1">
    <citation type="submission" date="2019-05" db="EMBL/GenBank/DDBJ databases">
        <authorList>
            <person name="Lee S.D."/>
        </authorList>
    </citation>
    <scope>NUCLEOTIDE SEQUENCE [LARGE SCALE GENOMIC DNA]</scope>
    <source>
        <strain evidence="4 5">YC2-7</strain>
    </source>
</reference>
<reference evidence="4 5" key="2">
    <citation type="submission" date="2020-06" db="EMBL/GenBank/DDBJ databases">
        <title>Antribacter stalactiti gen. nov., sp. nov., a new member of the family Nacardiaceae isolated from a cave.</title>
        <authorList>
            <person name="Kim I.S."/>
        </authorList>
    </citation>
    <scope>NUCLEOTIDE SEQUENCE [LARGE SCALE GENOMIC DNA]</scope>
    <source>
        <strain evidence="4 5">YC2-7</strain>
    </source>
</reference>
<dbReference type="RefSeq" id="WP_169593058.1">
    <property type="nucleotide sequence ID" value="NZ_VCQU01000011.1"/>
</dbReference>
<dbReference type="Proteomes" id="UP000535543">
    <property type="component" value="Unassembled WGS sequence"/>
</dbReference>
<dbReference type="SUPFAM" id="SSF46894">
    <property type="entry name" value="C-terminal effector domain of the bipartite response regulators"/>
    <property type="match status" value="1"/>
</dbReference>
<keyword evidence="2" id="KW-0067">ATP-binding</keyword>
<dbReference type="AlphaFoldDB" id="A0A848KHR6"/>
<dbReference type="CDD" id="cd06170">
    <property type="entry name" value="LuxR_C_like"/>
    <property type="match status" value="1"/>
</dbReference>
<evidence type="ECO:0000259" key="3">
    <source>
        <dbReference type="PROSITE" id="PS50043"/>
    </source>
</evidence>
<evidence type="ECO:0000313" key="5">
    <source>
        <dbReference type="Proteomes" id="UP000535543"/>
    </source>
</evidence>
<sequence>MTVPNRLQERSQVLGVLAAKWIDATNGVGSAVAVTGAAGMGKTAVVKAFRDSVGAGTVLFGACDDLHVRRPLGPFRDAGLPGDFDEIVAELRRSGPTLLIIEDVHWADEATLDLLAYVVRRIEDAPVLVVVTTRGSGLGGLPVRRVSVDGLSVNAVAELAVGSHWDAAALHELTGGNPFFVTEMLDAAPHSALPATVVDAVRASIRGLDCIDALERLSVLTSVVEFDVAECLLGGSLDVVAPAEEAGILDVRDGGLVFRYDIVRRAIEANLSGLRRRVLHRDVVGAFLSSHAHRDLPRLVRHAIAANDAETLRRFAAAAARQSDGAQAVEFFEVALLNGDDVLDDYAQALSANQRYAEAVDTAHEAVLRHIEAGDPVAVIESEIRLSRHYYQHGYTADALSVARDAAAHGDAASLANLGALLALVGDPDAATVLGRALELANQANRSDLIALCLIHNGEVHAGLDLARKHGHSEQIADGQLRLAELLYAKSDLDGLEGLLVAGSASQAGELDGYRAQLRIRRGDLSDATQLRVRARLGHDVADELVSAFEDAVGRGARAAMALAGAALAEYAWLADRVDLAELVREHSGRDAAWGEALRYCARAGIEATTDVQPWAAGICGDWRTAATEWERIGDPYERALELAESGDDQLSRRALLALDELGAVAAAAALRRKLRGAGVRSIPRGPRRATRSHPAGLTSRQADVLELLAEGYTNAEIAKRLFLSVRTVDHHVSSILGKLGVGTRREAREFAMTFAA</sequence>
<dbReference type="GO" id="GO:0005524">
    <property type="term" value="F:ATP binding"/>
    <property type="evidence" value="ECO:0007669"/>
    <property type="project" value="UniProtKB-KW"/>
</dbReference>
<gene>
    <name evidence="4" type="ORF">FGL95_26415</name>
</gene>
<evidence type="ECO:0000256" key="1">
    <source>
        <dbReference type="ARBA" id="ARBA00022741"/>
    </source>
</evidence>
<dbReference type="InterPro" id="IPR016032">
    <property type="entry name" value="Sig_transdc_resp-reg_C-effctor"/>
</dbReference>
<dbReference type="InterPro" id="IPR027417">
    <property type="entry name" value="P-loop_NTPase"/>
</dbReference>
<dbReference type="InterPro" id="IPR036388">
    <property type="entry name" value="WH-like_DNA-bd_sf"/>
</dbReference>
<dbReference type="GO" id="GO:0006355">
    <property type="term" value="P:regulation of DNA-templated transcription"/>
    <property type="evidence" value="ECO:0007669"/>
    <property type="project" value="InterPro"/>
</dbReference>
<keyword evidence="1" id="KW-0547">Nucleotide-binding</keyword>
<proteinExistence type="predicted"/>
<name>A0A848KHR6_9NOCA</name>
<dbReference type="PANTHER" id="PTHR16305:SF35">
    <property type="entry name" value="TRANSCRIPTIONAL ACTIVATOR DOMAIN"/>
    <property type="match status" value="1"/>
</dbReference>
<protein>
    <recommendedName>
        <fullName evidence="3">HTH luxR-type domain-containing protein</fullName>
    </recommendedName>
</protein>
<dbReference type="SUPFAM" id="SSF52540">
    <property type="entry name" value="P-loop containing nucleoside triphosphate hydrolases"/>
    <property type="match status" value="1"/>
</dbReference>
<keyword evidence="5" id="KW-1185">Reference proteome</keyword>
<comment type="caution">
    <text evidence="4">The sequence shown here is derived from an EMBL/GenBank/DDBJ whole genome shotgun (WGS) entry which is preliminary data.</text>
</comment>
<dbReference type="Pfam" id="PF00196">
    <property type="entry name" value="GerE"/>
    <property type="match status" value="1"/>
</dbReference>
<dbReference type="GO" id="GO:0005737">
    <property type="term" value="C:cytoplasm"/>
    <property type="evidence" value="ECO:0007669"/>
    <property type="project" value="TreeGrafter"/>
</dbReference>
<evidence type="ECO:0000256" key="2">
    <source>
        <dbReference type="ARBA" id="ARBA00022840"/>
    </source>
</evidence>
<dbReference type="Gene3D" id="1.10.10.10">
    <property type="entry name" value="Winged helix-like DNA-binding domain superfamily/Winged helix DNA-binding domain"/>
    <property type="match status" value="1"/>
</dbReference>
<evidence type="ECO:0000313" key="4">
    <source>
        <dbReference type="EMBL" id="NMN98573.1"/>
    </source>
</evidence>
<dbReference type="SMART" id="SM00421">
    <property type="entry name" value="HTH_LUXR"/>
    <property type="match status" value="1"/>
</dbReference>
<dbReference type="GO" id="GO:0003677">
    <property type="term" value="F:DNA binding"/>
    <property type="evidence" value="ECO:0007669"/>
    <property type="project" value="InterPro"/>
</dbReference>
<dbReference type="InterPro" id="IPR000792">
    <property type="entry name" value="Tscrpt_reg_LuxR_C"/>
</dbReference>
<organism evidence="4 5">
    <name type="scientific">Antrihabitans stalactiti</name>
    <dbReference type="NCBI Taxonomy" id="2584121"/>
    <lineage>
        <taxon>Bacteria</taxon>
        <taxon>Bacillati</taxon>
        <taxon>Actinomycetota</taxon>
        <taxon>Actinomycetes</taxon>
        <taxon>Mycobacteriales</taxon>
        <taxon>Nocardiaceae</taxon>
        <taxon>Antrihabitans</taxon>
    </lineage>
</organism>
<dbReference type="PROSITE" id="PS00622">
    <property type="entry name" value="HTH_LUXR_1"/>
    <property type="match status" value="1"/>
</dbReference>